<evidence type="ECO:0000256" key="2">
    <source>
        <dbReference type="ARBA" id="ARBA00022747"/>
    </source>
</evidence>
<gene>
    <name evidence="5" type="ORF">CJ232_08285</name>
</gene>
<evidence type="ECO:0000256" key="3">
    <source>
        <dbReference type="ARBA" id="ARBA00023125"/>
    </source>
</evidence>
<feature type="domain" description="Type I restriction modification DNA specificity" evidence="4">
    <location>
        <begin position="97"/>
        <end position="268"/>
    </location>
</feature>
<dbReference type="InterPro" id="IPR051212">
    <property type="entry name" value="Type-I_RE_S_subunit"/>
</dbReference>
<reference evidence="5 6" key="1">
    <citation type="submission" date="2017-09" db="EMBL/GenBank/DDBJ databases">
        <title>Bacterial strain isolated from the female urinary microbiota.</title>
        <authorList>
            <person name="Thomas-White K."/>
            <person name="Kumar N."/>
            <person name="Forster S."/>
            <person name="Putonti C."/>
            <person name="Lawley T."/>
            <person name="Wolfe A.J."/>
        </authorList>
    </citation>
    <scope>NUCLEOTIDE SEQUENCE [LARGE SCALE GENOMIC DNA]</scope>
    <source>
        <strain evidence="5 6">UMB0818</strain>
    </source>
</reference>
<organism evidence="5 6">
    <name type="scientific">Hoylesella timonensis</name>
    <dbReference type="NCBI Taxonomy" id="386414"/>
    <lineage>
        <taxon>Bacteria</taxon>
        <taxon>Pseudomonadati</taxon>
        <taxon>Bacteroidota</taxon>
        <taxon>Bacteroidia</taxon>
        <taxon>Bacteroidales</taxon>
        <taxon>Prevotellaceae</taxon>
        <taxon>Hoylesella</taxon>
    </lineage>
</organism>
<keyword evidence="5" id="KW-0255">Endonuclease</keyword>
<dbReference type="EMBL" id="PNGI01000018">
    <property type="protein sequence ID" value="PMC08899.1"/>
    <property type="molecule type" value="Genomic_DNA"/>
</dbReference>
<comment type="similarity">
    <text evidence="1">Belongs to the type-I restriction system S methylase family.</text>
</comment>
<comment type="caution">
    <text evidence="5">The sequence shown here is derived from an EMBL/GenBank/DDBJ whole genome shotgun (WGS) entry which is preliminary data.</text>
</comment>
<keyword evidence="3" id="KW-0238">DNA-binding</keyword>
<dbReference type="Gene3D" id="3.90.220.20">
    <property type="entry name" value="DNA methylase specificity domains"/>
    <property type="match status" value="2"/>
</dbReference>
<dbReference type="GO" id="GO:0004519">
    <property type="term" value="F:endonuclease activity"/>
    <property type="evidence" value="ECO:0007669"/>
    <property type="project" value="UniProtKB-KW"/>
</dbReference>
<evidence type="ECO:0000256" key="1">
    <source>
        <dbReference type="ARBA" id="ARBA00010923"/>
    </source>
</evidence>
<evidence type="ECO:0000313" key="5">
    <source>
        <dbReference type="EMBL" id="PMC08899.1"/>
    </source>
</evidence>
<proteinExistence type="inferred from homology"/>
<dbReference type="InterPro" id="IPR000055">
    <property type="entry name" value="Restrct_endonuc_typeI_TRD"/>
</dbReference>
<name>A0A2N6Q4S9_9BACT</name>
<evidence type="ECO:0000259" key="4">
    <source>
        <dbReference type="Pfam" id="PF01420"/>
    </source>
</evidence>
<keyword evidence="5" id="KW-0540">Nuclease</keyword>
<dbReference type="PANTHER" id="PTHR43140">
    <property type="entry name" value="TYPE-1 RESTRICTION ENZYME ECOKI SPECIFICITY PROTEIN"/>
    <property type="match status" value="1"/>
</dbReference>
<accession>A0A2N6Q4S9</accession>
<keyword evidence="2" id="KW-0680">Restriction system</keyword>
<dbReference type="GO" id="GO:0003677">
    <property type="term" value="F:DNA binding"/>
    <property type="evidence" value="ECO:0007669"/>
    <property type="project" value="UniProtKB-KW"/>
</dbReference>
<dbReference type="GO" id="GO:0009307">
    <property type="term" value="P:DNA restriction-modification system"/>
    <property type="evidence" value="ECO:0007669"/>
    <property type="project" value="UniProtKB-KW"/>
</dbReference>
<dbReference type="Pfam" id="PF01420">
    <property type="entry name" value="Methylase_S"/>
    <property type="match status" value="2"/>
</dbReference>
<dbReference type="Proteomes" id="UP000235661">
    <property type="component" value="Unassembled WGS sequence"/>
</dbReference>
<feature type="domain" description="Type I restriction modification DNA specificity" evidence="4">
    <location>
        <begin position="371"/>
        <end position="541"/>
    </location>
</feature>
<protein>
    <submittedName>
        <fullName evidence="5">Restriction endonuclease subunit S</fullName>
    </submittedName>
</protein>
<dbReference type="InterPro" id="IPR044946">
    <property type="entry name" value="Restrct_endonuc_typeI_TRD_sf"/>
</dbReference>
<dbReference type="AlphaFoldDB" id="A0A2N6Q4S9"/>
<keyword evidence="5" id="KW-0378">Hydrolase</keyword>
<sequence>MHYSKEAALQREKYLKSGAGREWFKKEVVDKPENFEPASVLLEKIRQEKERLIKEKKIKRDKNASIIYRGDDNSYYEKILATGEVKCIDDEVTFEIPKGWEWVRLEAILNIGSARRVHAKDWRQAGIPFYRAREIGKLADYGFVDNELYIDHSLYEDFSSSGVPLPNDLMITAVGTLGKVYIVKESDRFYYKDGSVLCMANKYGLYAEYLKMVIESPFFKGQYRQESQGTTVAALTMVRLQKYFIPLPPLQEQKRIVEKIAELLPQIERYNKAQEKLDNMNIILKDVLQKSILQEAIQGKLVPQIAGEGTAQQLLEQIKTEKQKLVKEGKLKKFDLNDSVIFRGDDNKYWEKLDDETDCIDEEISFEIPPNWTWVRLDDICSFIHRGKSPKYSLIKKYPVVAQKCNQWSGFSIEKAKFIEPQSISSYKEEYILQDEDLMWNSTGLGTLGRMAIYYKKLNPYELAVADSHVTVIRPYKQYVVSKFLYYYFASNTVQSVIEDKSDGSTKQKELSTKTVKSYLVPLPPKEEQKRIVVKIKKLTQLLK</sequence>
<evidence type="ECO:0000313" key="6">
    <source>
        <dbReference type="Proteomes" id="UP000235661"/>
    </source>
</evidence>
<dbReference type="PANTHER" id="PTHR43140:SF1">
    <property type="entry name" value="TYPE I RESTRICTION ENZYME ECOKI SPECIFICITY SUBUNIT"/>
    <property type="match status" value="1"/>
</dbReference>
<dbReference type="SUPFAM" id="SSF116734">
    <property type="entry name" value="DNA methylase specificity domain"/>
    <property type="match status" value="2"/>
</dbReference>